<keyword evidence="2" id="KW-0227">DNA damage</keyword>
<gene>
    <name evidence="4" type="ORF">HDF09_003990</name>
</gene>
<reference evidence="4" key="1">
    <citation type="submission" date="2020-08" db="EMBL/GenBank/DDBJ databases">
        <title>Genomic Encyclopedia of Type Strains, Phase IV (KMG-V): Genome sequencing to study the core and pangenomes of soil and plant-associated prokaryotes.</title>
        <authorList>
            <person name="Whitman W."/>
        </authorList>
    </citation>
    <scope>NUCLEOTIDE SEQUENCE [LARGE SCALE GENOMIC DNA]</scope>
    <source>
        <strain evidence="4">M8UP27</strain>
    </source>
</reference>
<dbReference type="Pfam" id="PF00817">
    <property type="entry name" value="IMS"/>
    <property type="match status" value="1"/>
</dbReference>
<dbReference type="SUPFAM" id="SSF56672">
    <property type="entry name" value="DNA/RNA polymerases"/>
    <property type="match status" value="1"/>
</dbReference>
<accession>A0A7W8ILE8</accession>
<dbReference type="EMBL" id="JACHDY010000007">
    <property type="protein sequence ID" value="MBB5319284.1"/>
    <property type="molecule type" value="Genomic_DNA"/>
</dbReference>
<dbReference type="Gene3D" id="3.30.70.270">
    <property type="match status" value="1"/>
</dbReference>
<keyword evidence="5" id="KW-1185">Reference proteome</keyword>
<sequence>MYAVLHPSNFFAQAAAHQRPELRKSPFVVLDGEPPSEMVFAANNAARSQGVEIGMTRIQAEAFSEVVALRRVIEHEHTAHATLHHIACMFSPRIESVEERPGTYALDIRGMDLLYGNAVELANKLRRSVMTAGFLANIAVAENFHAAISLACGRAGVSVVPSGGEAHAIGQLPVTALELAPEHEATFAVWGIRTCAELAALAETDLIARLGQAGKRLHSLACGTWPHLMFPIDRASKPVERMELDFPVEELERLLFLLSRMTTELLERVRGKALAIAALRVVLRLDGGAEHERTVRPALPLQDTATLLKLLQLDLETHPPTAGVVGLELHAQSAAPYRAQHGLFLPQAPEPGNQCSVRG</sequence>
<evidence type="ECO:0000256" key="1">
    <source>
        <dbReference type="ARBA" id="ARBA00010945"/>
    </source>
</evidence>
<comment type="caution">
    <text evidence="4">The sequence shown here is derived from an EMBL/GenBank/DDBJ whole genome shotgun (WGS) entry which is preliminary data.</text>
</comment>
<feature type="domain" description="UmuC" evidence="3">
    <location>
        <begin position="2"/>
        <end position="115"/>
    </location>
</feature>
<proteinExistence type="inferred from homology"/>
<evidence type="ECO:0000256" key="2">
    <source>
        <dbReference type="ARBA" id="ARBA00022763"/>
    </source>
</evidence>
<evidence type="ECO:0000259" key="3">
    <source>
        <dbReference type="PROSITE" id="PS50173"/>
    </source>
</evidence>
<dbReference type="InterPro" id="IPR001126">
    <property type="entry name" value="UmuC"/>
</dbReference>
<protein>
    <submittedName>
        <fullName evidence="4">Protein ImuB</fullName>
    </submittedName>
</protein>
<dbReference type="InterPro" id="IPR043128">
    <property type="entry name" value="Rev_trsase/Diguanyl_cyclase"/>
</dbReference>
<dbReference type="Proteomes" id="UP000568106">
    <property type="component" value="Unassembled WGS sequence"/>
</dbReference>
<comment type="similarity">
    <text evidence="1">Belongs to the DNA polymerase type-Y family.</text>
</comment>
<dbReference type="InterPro" id="IPR050356">
    <property type="entry name" value="SulA_CellDiv_inhibitor"/>
</dbReference>
<dbReference type="Gene3D" id="3.40.1170.60">
    <property type="match status" value="1"/>
</dbReference>
<dbReference type="GO" id="GO:0006281">
    <property type="term" value="P:DNA repair"/>
    <property type="evidence" value="ECO:0007669"/>
    <property type="project" value="InterPro"/>
</dbReference>
<dbReference type="AlphaFoldDB" id="A0A7W8ILE8"/>
<dbReference type="PANTHER" id="PTHR35369:SF2">
    <property type="entry name" value="BLR3025 PROTEIN"/>
    <property type="match status" value="1"/>
</dbReference>
<dbReference type="PROSITE" id="PS50173">
    <property type="entry name" value="UMUC"/>
    <property type="match status" value="1"/>
</dbReference>
<dbReference type="PANTHER" id="PTHR35369">
    <property type="entry name" value="BLR3025 PROTEIN-RELATED"/>
    <property type="match status" value="1"/>
</dbReference>
<dbReference type="InterPro" id="IPR043502">
    <property type="entry name" value="DNA/RNA_pol_sf"/>
</dbReference>
<evidence type="ECO:0000313" key="4">
    <source>
        <dbReference type="EMBL" id="MBB5319284.1"/>
    </source>
</evidence>
<name>A0A7W8ILE8_9BACT</name>
<organism evidence="4 5">
    <name type="scientific">Tunturiibacter empetritectus</name>
    <dbReference type="NCBI Taxonomy" id="3069691"/>
    <lineage>
        <taxon>Bacteria</taxon>
        <taxon>Pseudomonadati</taxon>
        <taxon>Acidobacteriota</taxon>
        <taxon>Terriglobia</taxon>
        <taxon>Terriglobales</taxon>
        <taxon>Acidobacteriaceae</taxon>
        <taxon>Tunturiibacter</taxon>
    </lineage>
</organism>
<evidence type="ECO:0000313" key="5">
    <source>
        <dbReference type="Proteomes" id="UP000568106"/>
    </source>
</evidence>